<feature type="transmembrane region" description="Helical" evidence="2">
    <location>
        <begin position="291"/>
        <end position="309"/>
    </location>
</feature>
<evidence type="ECO:0000259" key="3">
    <source>
        <dbReference type="Pfam" id="PF00892"/>
    </source>
</evidence>
<feature type="domain" description="EamA" evidence="3">
    <location>
        <begin position="3"/>
        <end position="137"/>
    </location>
</feature>
<keyword evidence="2" id="KW-0812">Transmembrane</keyword>
<dbReference type="RefSeq" id="WP_379678901.1">
    <property type="nucleotide sequence ID" value="NZ_JBHLWP010000009.1"/>
</dbReference>
<organism evidence="4 5">
    <name type="scientific">Massilia consociata</name>
    <dbReference type="NCBI Taxonomy" id="760117"/>
    <lineage>
        <taxon>Bacteria</taxon>
        <taxon>Pseudomonadati</taxon>
        <taxon>Pseudomonadota</taxon>
        <taxon>Betaproteobacteria</taxon>
        <taxon>Burkholderiales</taxon>
        <taxon>Oxalobacteraceae</taxon>
        <taxon>Telluria group</taxon>
        <taxon>Massilia</taxon>
    </lineage>
</organism>
<protein>
    <submittedName>
        <fullName evidence="4">DMT family transporter</fullName>
    </submittedName>
</protein>
<feature type="transmembrane region" description="Helical" evidence="2">
    <location>
        <begin position="65"/>
        <end position="83"/>
    </location>
</feature>
<dbReference type="InterPro" id="IPR000620">
    <property type="entry name" value="EamA_dom"/>
</dbReference>
<proteinExistence type="predicted"/>
<feature type="transmembrane region" description="Helical" evidence="2">
    <location>
        <begin position="36"/>
        <end position="53"/>
    </location>
</feature>
<keyword evidence="2" id="KW-1133">Transmembrane helix</keyword>
<feature type="compositionally biased region" description="Basic and acidic residues" evidence="1">
    <location>
        <begin position="328"/>
        <end position="340"/>
    </location>
</feature>
<dbReference type="Proteomes" id="UP001589773">
    <property type="component" value="Unassembled WGS sequence"/>
</dbReference>
<feature type="region of interest" description="Disordered" evidence="1">
    <location>
        <begin position="318"/>
        <end position="349"/>
    </location>
</feature>
<evidence type="ECO:0000313" key="4">
    <source>
        <dbReference type="EMBL" id="MFC0252152.1"/>
    </source>
</evidence>
<accession>A0ABV6FFQ9</accession>
<comment type="caution">
    <text evidence="4">The sequence shown here is derived from an EMBL/GenBank/DDBJ whole genome shotgun (WGS) entry which is preliminary data.</text>
</comment>
<feature type="transmembrane region" description="Helical" evidence="2">
    <location>
        <begin position="122"/>
        <end position="144"/>
    </location>
</feature>
<evidence type="ECO:0000256" key="2">
    <source>
        <dbReference type="SAM" id="Phobius"/>
    </source>
</evidence>
<keyword evidence="5" id="KW-1185">Reference proteome</keyword>
<feature type="transmembrane region" description="Helical" evidence="2">
    <location>
        <begin position="89"/>
        <end position="110"/>
    </location>
</feature>
<feature type="transmembrane region" description="Helical" evidence="2">
    <location>
        <begin position="262"/>
        <end position="285"/>
    </location>
</feature>
<feature type="transmembrane region" description="Helical" evidence="2">
    <location>
        <begin position="150"/>
        <end position="172"/>
    </location>
</feature>
<evidence type="ECO:0000256" key="1">
    <source>
        <dbReference type="SAM" id="MobiDB-lite"/>
    </source>
</evidence>
<feature type="transmembrane region" description="Helical" evidence="2">
    <location>
        <begin position="234"/>
        <end position="255"/>
    </location>
</feature>
<dbReference type="EMBL" id="JBHLWP010000009">
    <property type="protein sequence ID" value="MFC0252152.1"/>
    <property type="molecule type" value="Genomic_DNA"/>
</dbReference>
<dbReference type="Pfam" id="PF00892">
    <property type="entry name" value="EamA"/>
    <property type="match status" value="1"/>
</dbReference>
<reference evidence="4 5" key="1">
    <citation type="submission" date="2024-09" db="EMBL/GenBank/DDBJ databases">
        <authorList>
            <person name="Sun Q."/>
            <person name="Mori K."/>
        </authorList>
    </citation>
    <scope>NUCLEOTIDE SEQUENCE [LARGE SCALE GENOMIC DNA]</scope>
    <source>
        <strain evidence="4 5">CCM 7792</strain>
    </source>
</reference>
<gene>
    <name evidence="4" type="ORF">ACFFJK_09645</name>
</gene>
<feature type="transmembrane region" description="Helical" evidence="2">
    <location>
        <begin position="192"/>
        <end position="214"/>
    </location>
</feature>
<name>A0ABV6FFQ9_9BURK</name>
<keyword evidence="2" id="KW-0472">Membrane</keyword>
<sequence length="349" mass="36925">MWMGVLCGLLAGALWGMVFVVPELLRAFSPLELAVGRYVAYGAMAFVLLLPRLKTLSATLVPSDHAALLRHALAGNIVYYMLLAAGVKLAGVAPTSLIVGMLPVVVTLLGRNDHGAVPLRRLALPLLLVGLGIACINVDTFVHAGAARPAGSIALGVLCATGALLCWSWYALDNARYLKRNPQFSSAQWSALYGMATGLIALLIGLAALAWTWAWNWMGAGAGGPAAAPARDWTLFWTCNALLALGASVIGNQLWNVASRRVPVTLSGQLILFETLFALLYGFVYRGHGPRALELAAIVLLVAGVTWSVRLHAAPAAPRAPAPQSAREPLDTDPLERDRVAGAAHRHQA</sequence>
<evidence type="ECO:0000313" key="5">
    <source>
        <dbReference type="Proteomes" id="UP001589773"/>
    </source>
</evidence>